<dbReference type="STRING" id="45071.Lpar_2882"/>
<evidence type="ECO:0000313" key="1">
    <source>
        <dbReference type="EMBL" id="OEH46858.1"/>
    </source>
</evidence>
<dbReference type="AlphaFoldDB" id="A0A1E5JS37"/>
<dbReference type="Proteomes" id="UP000095229">
    <property type="component" value="Unassembled WGS sequence"/>
</dbReference>
<protein>
    <submittedName>
        <fullName evidence="1">Uncharacterized protein</fullName>
    </submittedName>
</protein>
<name>A0A1E5JS37_9GAMM</name>
<evidence type="ECO:0000313" key="2">
    <source>
        <dbReference type="Proteomes" id="UP000095229"/>
    </source>
</evidence>
<dbReference type="EMBL" id="LSOG01000061">
    <property type="protein sequence ID" value="OEH46858.1"/>
    <property type="molecule type" value="Genomic_DNA"/>
</dbReference>
<proteinExistence type="predicted"/>
<accession>A0A1E5JS37</accession>
<keyword evidence="2" id="KW-1185">Reference proteome</keyword>
<comment type="caution">
    <text evidence="1">The sequence shown here is derived from an EMBL/GenBank/DDBJ whole genome shotgun (WGS) entry which is preliminary data.</text>
</comment>
<reference evidence="1 2" key="1">
    <citation type="submission" date="2016-02" db="EMBL/GenBank/DDBJ databases">
        <title>Secondary metabolites in Legionella.</title>
        <authorList>
            <person name="Tobias N.J."/>
            <person name="Bode H.B."/>
        </authorList>
    </citation>
    <scope>NUCLEOTIDE SEQUENCE [LARGE SCALE GENOMIC DNA]</scope>
    <source>
        <strain evidence="1 2">DSM 19216</strain>
    </source>
</reference>
<gene>
    <name evidence="1" type="ORF">lpari_02059</name>
</gene>
<sequence length="418" mass="48463">MARSHSEIAHVLGLQKNPFMSFLSNTGWWIGEAVDSSKRRYNQFNTSRSFNLNFSELPDSYYRDTAKKITDLPQGGYIGFSCSWFKHAYTLHAVKEGNKTPFIYVNRGGRHYDLATGESKNATPTVLVFSVDSEKAENFSKALMSAAMTLTGQRKMMSAFLEKHQREFNGKLSQKLKKKDQKTGNCSIANSNIAWHFQLASDEMRQKNISFADSYKATESKYREMRAKDRVQAFKYLLDDRGCYVSDSAFLYNYFQTIEKFFRKDTIYDHKHLVALVDGLRSKEFSKLIEPLTHDNFTFKVNEYINARIQQLKNDHPNITEEYCKRFAQYTRDGLQSSKNSILMLALKKLPLKDQKQIITKDITLIGFADTQLQLVLLEEDYNKYALYANRELKKHSHKVIQDAISGKNKINHQIQRL</sequence>
<organism evidence="1 2">
    <name type="scientific">Legionella parisiensis</name>
    <dbReference type="NCBI Taxonomy" id="45071"/>
    <lineage>
        <taxon>Bacteria</taxon>
        <taxon>Pseudomonadati</taxon>
        <taxon>Pseudomonadota</taxon>
        <taxon>Gammaproteobacteria</taxon>
        <taxon>Legionellales</taxon>
        <taxon>Legionellaceae</taxon>
        <taxon>Legionella</taxon>
    </lineage>
</organism>
<dbReference type="PATRIC" id="fig|45071.6.peg.3104"/>